<evidence type="ECO:0000313" key="2">
    <source>
        <dbReference type="Proteomes" id="UP000692954"/>
    </source>
</evidence>
<protein>
    <submittedName>
        <fullName evidence="1">Uncharacterized protein</fullName>
    </submittedName>
</protein>
<dbReference type="AlphaFoldDB" id="A0A8S1LJW1"/>
<dbReference type="Proteomes" id="UP000692954">
    <property type="component" value="Unassembled WGS sequence"/>
</dbReference>
<keyword evidence="2" id="KW-1185">Reference proteome</keyword>
<comment type="caution">
    <text evidence="1">The sequence shown here is derived from an EMBL/GenBank/DDBJ whole genome shotgun (WGS) entry which is preliminary data.</text>
</comment>
<gene>
    <name evidence="1" type="ORF">PSON_ATCC_30995.1.T0240137</name>
</gene>
<evidence type="ECO:0000313" key="1">
    <source>
        <dbReference type="EMBL" id="CAD8068408.1"/>
    </source>
</evidence>
<proteinExistence type="predicted"/>
<reference evidence="1" key="1">
    <citation type="submission" date="2021-01" db="EMBL/GenBank/DDBJ databases">
        <authorList>
            <consortium name="Genoscope - CEA"/>
            <person name="William W."/>
        </authorList>
    </citation>
    <scope>NUCLEOTIDE SEQUENCE</scope>
</reference>
<accession>A0A8S1LJW1</accession>
<organism evidence="1 2">
    <name type="scientific">Paramecium sonneborni</name>
    <dbReference type="NCBI Taxonomy" id="65129"/>
    <lineage>
        <taxon>Eukaryota</taxon>
        <taxon>Sar</taxon>
        <taxon>Alveolata</taxon>
        <taxon>Ciliophora</taxon>
        <taxon>Intramacronucleata</taxon>
        <taxon>Oligohymenophorea</taxon>
        <taxon>Peniculida</taxon>
        <taxon>Parameciidae</taxon>
        <taxon>Paramecium</taxon>
    </lineage>
</organism>
<name>A0A8S1LJW1_9CILI</name>
<dbReference type="EMBL" id="CAJJDN010000024">
    <property type="protein sequence ID" value="CAD8068408.1"/>
    <property type="molecule type" value="Genomic_DNA"/>
</dbReference>
<sequence>MSIIEIIIKVQWIQKKGQSIGFLLDLENGLGNKRKMVQEQWNEEIIKNH</sequence>